<dbReference type="SMART" id="SM00996">
    <property type="entry name" value="AdoHcyase"/>
    <property type="match status" value="1"/>
</dbReference>
<reference evidence="6 7" key="1">
    <citation type="journal article" date="2019" name="Int. J. Syst. Evol. Microbiol.">
        <title>The Global Catalogue of Microorganisms (GCM) 10K type strain sequencing project: providing services to taxonomists for standard genome sequencing and annotation.</title>
        <authorList>
            <consortium name="The Broad Institute Genomics Platform"/>
            <consortium name="The Broad Institute Genome Sequencing Center for Infectious Disease"/>
            <person name="Wu L."/>
            <person name="Ma J."/>
        </authorList>
    </citation>
    <scope>NUCLEOTIDE SEQUENCE [LARGE SCALE GENOMIC DNA]</scope>
    <source>
        <strain evidence="6 7">JCM 16365</strain>
    </source>
</reference>
<dbReference type="SMART" id="SM00997">
    <property type="entry name" value="AdoHcyase_NAD"/>
    <property type="match status" value="1"/>
</dbReference>
<dbReference type="InterPro" id="IPR036291">
    <property type="entry name" value="NAD(P)-bd_dom_sf"/>
</dbReference>
<keyword evidence="4" id="KW-0520">NAD</keyword>
<keyword evidence="7" id="KW-1185">Reference proteome</keyword>
<protein>
    <submittedName>
        <fullName evidence="6">Adenosylhomocysteinase</fullName>
    </submittedName>
</protein>
<evidence type="ECO:0000256" key="1">
    <source>
        <dbReference type="ARBA" id="ARBA00001911"/>
    </source>
</evidence>
<name>A0ABN3PBR6_9MICO</name>
<dbReference type="InterPro" id="IPR000043">
    <property type="entry name" value="Adenosylhomocysteinase-like"/>
</dbReference>
<evidence type="ECO:0000256" key="3">
    <source>
        <dbReference type="ARBA" id="ARBA00022563"/>
    </source>
</evidence>
<evidence type="ECO:0000256" key="4">
    <source>
        <dbReference type="ARBA" id="ARBA00023027"/>
    </source>
</evidence>
<dbReference type="PANTHER" id="PTHR23420">
    <property type="entry name" value="ADENOSYLHOMOCYSTEINASE"/>
    <property type="match status" value="1"/>
</dbReference>
<dbReference type="Gene3D" id="3.40.50.1480">
    <property type="entry name" value="Adenosylhomocysteinase-like"/>
    <property type="match status" value="2"/>
</dbReference>
<accession>A0ABN3PBR6</accession>
<feature type="domain" description="S-adenosyl-L-homocysteine hydrolase NAD binding" evidence="5">
    <location>
        <begin position="262"/>
        <end position="401"/>
    </location>
</feature>
<evidence type="ECO:0000313" key="6">
    <source>
        <dbReference type="EMBL" id="GAA2571041.1"/>
    </source>
</evidence>
<dbReference type="EMBL" id="BAAARI010000003">
    <property type="protein sequence ID" value="GAA2571041.1"/>
    <property type="molecule type" value="Genomic_DNA"/>
</dbReference>
<comment type="similarity">
    <text evidence="2">Belongs to the adenosylhomocysteinase family.</text>
</comment>
<dbReference type="Pfam" id="PF00670">
    <property type="entry name" value="AdoHcyase_NAD"/>
    <property type="match status" value="1"/>
</dbReference>
<comment type="cofactor">
    <cofactor evidence="1">
        <name>NAD(+)</name>
        <dbReference type="ChEBI" id="CHEBI:57540"/>
    </cofactor>
</comment>
<gene>
    <name evidence="6" type="ORF">GCM10009862_07270</name>
</gene>
<dbReference type="Proteomes" id="UP001500274">
    <property type="component" value="Unassembled WGS sequence"/>
</dbReference>
<dbReference type="SUPFAM" id="SSF52283">
    <property type="entry name" value="Formate/glycerate dehydrogenase catalytic domain-like"/>
    <property type="match status" value="1"/>
</dbReference>
<evidence type="ECO:0000259" key="5">
    <source>
        <dbReference type="SMART" id="SM00997"/>
    </source>
</evidence>
<evidence type="ECO:0000256" key="2">
    <source>
        <dbReference type="ARBA" id="ARBA00007122"/>
    </source>
</evidence>
<proteinExistence type="inferred from homology"/>
<dbReference type="Pfam" id="PF05221">
    <property type="entry name" value="AdoHcyase"/>
    <property type="match status" value="1"/>
</dbReference>
<evidence type="ECO:0000313" key="7">
    <source>
        <dbReference type="Proteomes" id="UP001500274"/>
    </source>
</evidence>
<dbReference type="Gene3D" id="3.40.50.720">
    <property type="entry name" value="NAD(P)-binding Rossmann-like Domain"/>
    <property type="match status" value="2"/>
</dbReference>
<dbReference type="InterPro" id="IPR015878">
    <property type="entry name" value="Ado_hCys_hydrolase_NAD-bd"/>
</dbReference>
<comment type="caution">
    <text evidence="6">The sequence shown here is derived from an EMBL/GenBank/DDBJ whole genome shotgun (WGS) entry which is preliminary data.</text>
</comment>
<dbReference type="PANTHER" id="PTHR23420:SF0">
    <property type="entry name" value="ADENOSYLHOMOCYSTEINASE"/>
    <property type="match status" value="1"/>
</dbReference>
<organism evidence="6 7">
    <name type="scientific">Microbacterium binotii</name>
    <dbReference type="NCBI Taxonomy" id="462710"/>
    <lineage>
        <taxon>Bacteria</taxon>
        <taxon>Bacillati</taxon>
        <taxon>Actinomycetota</taxon>
        <taxon>Actinomycetes</taxon>
        <taxon>Micrococcales</taxon>
        <taxon>Microbacteriaceae</taxon>
        <taxon>Microbacterium</taxon>
    </lineage>
</organism>
<dbReference type="SUPFAM" id="SSF51735">
    <property type="entry name" value="NAD(P)-binding Rossmann-fold domains"/>
    <property type="match status" value="1"/>
</dbReference>
<dbReference type="InterPro" id="IPR042172">
    <property type="entry name" value="Adenosylhomocyst_ase-like_sf"/>
</dbReference>
<keyword evidence="3" id="KW-0554">One-carbon metabolism</keyword>
<sequence length="476" mass="48665">MPVDTTRIAEAIVRRFARRTNLMIASRTARVDASPAHRAVAERLTALLHDLGAVLTTGSASDAGMLRFDFTALPADADPADVPVLLGGAPLPERSDAAARIAFAAAHMPVSAALADQIDLTGLRIGVCMVLEPKTAQLALLLRSRGADVAVYGHPDETDAAVAAALASMGIPVDGGADLSGLEERSAAEGFLRRGFDILIDDGSHLIRLAHEIDPAIAASWIGANEETTSGLTPLRRMDAAGLLRTPVLAVNDAAAKTRFDNRYGTGFSCVLAITDLLEQRGLTVRDQPALVIGYGPVGEGVAAYLRALGATVAVAEVDPVRALTARHDGYAVGPASELADGALVVSATGVAGTIDAAIAERAVAVAVAGGVPGEVTAAAAASAALVLGGGGAVNITAAEGNPIEIMDLSFAVQLAALDHLLRTRPGIGVHALPREIDERVGLAALAARGVRIDESAATAGTEADWRSARYEGTRG</sequence>